<organism evidence="2 3">
    <name type="scientific">Variovorax defluvii</name>
    <dbReference type="NCBI Taxonomy" id="913761"/>
    <lineage>
        <taxon>Bacteria</taxon>
        <taxon>Pseudomonadati</taxon>
        <taxon>Pseudomonadota</taxon>
        <taxon>Betaproteobacteria</taxon>
        <taxon>Burkholderiales</taxon>
        <taxon>Comamonadaceae</taxon>
        <taxon>Variovorax</taxon>
    </lineage>
</organism>
<protein>
    <recommendedName>
        <fullName evidence="1">DUF6984 domain-containing protein</fullName>
    </recommendedName>
</protein>
<comment type="caution">
    <text evidence="2">The sequence shown here is derived from an EMBL/GenBank/DDBJ whole genome shotgun (WGS) entry which is preliminary data.</text>
</comment>
<proteinExistence type="predicted"/>
<reference evidence="3" key="1">
    <citation type="journal article" date="2019" name="Int. J. Syst. Evol. Microbiol.">
        <title>The Global Catalogue of Microorganisms (GCM) 10K type strain sequencing project: providing services to taxonomists for standard genome sequencing and annotation.</title>
        <authorList>
            <consortium name="The Broad Institute Genomics Platform"/>
            <consortium name="The Broad Institute Genome Sequencing Center for Infectious Disease"/>
            <person name="Wu L."/>
            <person name="Ma J."/>
        </authorList>
    </citation>
    <scope>NUCLEOTIDE SEQUENCE [LARGE SCALE GENOMIC DNA]</scope>
    <source>
        <strain evidence="3">JCM 17804</strain>
    </source>
</reference>
<evidence type="ECO:0000313" key="2">
    <source>
        <dbReference type="EMBL" id="GAA4345101.1"/>
    </source>
</evidence>
<keyword evidence="3" id="KW-1185">Reference proteome</keyword>
<name>A0ABP8HV67_9BURK</name>
<evidence type="ECO:0000259" key="1">
    <source>
        <dbReference type="Pfam" id="PF22480"/>
    </source>
</evidence>
<dbReference type="InterPro" id="IPR054253">
    <property type="entry name" value="DUF6984"/>
</dbReference>
<accession>A0ABP8HV67</accession>
<dbReference type="RefSeq" id="WP_345538689.1">
    <property type="nucleotide sequence ID" value="NZ_BAABGJ010000027.1"/>
</dbReference>
<feature type="domain" description="DUF6984" evidence="1">
    <location>
        <begin position="1"/>
        <end position="104"/>
    </location>
</feature>
<evidence type="ECO:0000313" key="3">
    <source>
        <dbReference type="Proteomes" id="UP001500975"/>
    </source>
</evidence>
<sequence length="114" mass="12974">MRPLTHEECALIAAFADKLDESERTQLLDDLKLSTASEATHDGSRIVFDITGYERPQYRGQHLFNIEGKMLDSDGAELSVLLHADENGRLLELEFIRWDASDLLGPCWETLRLQ</sequence>
<gene>
    <name evidence="2" type="ORF">GCM10023165_28830</name>
</gene>
<dbReference type="Proteomes" id="UP001500975">
    <property type="component" value="Unassembled WGS sequence"/>
</dbReference>
<dbReference type="EMBL" id="BAABGJ010000027">
    <property type="protein sequence ID" value="GAA4345101.1"/>
    <property type="molecule type" value="Genomic_DNA"/>
</dbReference>
<dbReference type="Pfam" id="PF22480">
    <property type="entry name" value="DUF6984"/>
    <property type="match status" value="1"/>
</dbReference>